<organism evidence="1 2">
    <name type="scientific">Natronobacillus azotifigens</name>
    <dbReference type="NCBI Taxonomy" id="472978"/>
    <lineage>
        <taxon>Bacteria</taxon>
        <taxon>Bacillati</taxon>
        <taxon>Bacillota</taxon>
        <taxon>Bacilli</taxon>
        <taxon>Bacillales</taxon>
        <taxon>Bacillaceae</taxon>
        <taxon>Natronobacillus</taxon>
    </lineage>
</organism>
<evidence type="ECO:0000313" key="1">
    <source>
        <dbReference type="EMBL" id="MCZ0703989.1"/>
    </source>
</evidence>
<reference evidence="1" key="1">
    <citation type="submission" date="2022-11" db="EMBL/GenBank/DDBJ databases">
        <title>WGS of Natronobacillus azotifigens 24KS-1, an anaerobic diazotrophic haloalkaliphile from soda-rich habitats.</title>
        <authorList>
            <person name="Sorokin D.Y."/>
            <person name="Merkel A.Y."/>
        </authorList>
    </citation>
    <scope>NUCLEOTIDE SEQUENCE</scope>
    <source>
        <strain evidence="1">24KS-1</strain>
    </source>
</reference>
<dbReference type="RefSeq" id="WP_268780753.1">
    <property type="nucleotide sequence ID" value="NZ_JAPRAT010000025.1"/>
</dbReference>
<dbReference type="AlphaFoldDB" id="A0A9J6REX2"/>
<dbReference type="PANTHER" id="PTHR38448">
    <property type="entry name" value="REGULATORY PROTEIN YLBF-RELATED"/>
    <property type="match status" value="1"/>
</dbReference>
<dbReference type="Pfam" id="PF06133">
    <property type="entry name" value="Com_YlbF"/>
    <property type="match status" value="1"/>
</dbReference>
<sequence>MLATTEIVALLDQTDRIGNLINQSEQMDRYIQAKKRLENDKEAQALITAFYNMKEQYEEVQRFGRYHPDFSKVTKEIRVLKREVDMHEVVAAFKVAERDIQILLDDISERIAFSVSKQIKVPRDGALFTEGGCGCGSGGGCGCKAS</sequence>
<dbReference type="SUPFAM" id="SSF158622">
    <property type="entry name" value="YheA/YmcA-like"/>
    <property type="match status" value="1"/>
</dbReference>
<dbReference type="PANTHER" id="PTHR38448:SF2">
    <property type="entry name" value="REGULATORY PROTEIN YLBF"/>
    <property type="match status" value="1"/>
</dbReference>
<dbReference type="InterPro" id="IPR010368">
    <property type="entry name" value="Com_YlbF"/>
</dbReference>
<dbReference type="InterPro" id="IPR052767">
    <property type="entry name" value="Bact_com_dev_regulator"/>
</dbReference>
<protein>
    <submittedName>
        <fullName evidence="1">YlbF family regulator</fullName>
    </submittedName>
</protein>
<gene>
    <name evidence="1" type="ORF">OWO01_12275</name>
</gene>
<comment type="caution">
    <text evidence="1">The sequence shown here is derived from an EMBL/GenBank/DDBJ whole genome shotgun (WGS) entry which is preliminary data.</text>
</comment>
<accession>A0A9J6REX2</accession>
<dbReference type="EMBL" id="JAPRAT010000025">
    <property type="protein sequence ID" value="MCZ0703989.1"/>
    <property type="molecule type" value="Genomic_DNA"/>
</dbReference>
<dbReference type="InterPro" id="IPR023378">
    <property type="entry name" value="YheA/YmcA-like_dom_sf"/>
</dbReference>
<dbReference type="Proteomes" id="UP001084197">
    <property type="component" value="Unassembled WGS sequence"/>
</dbReference>
<evidence type="ECO:0000313" key="2">
    <source>
        <dbReference type="Proteomes" id="UP001084197"/>
    </source>
</evidence>
<name>A0A9J6REX2_9BACI</name>
<proteinExistence type="predicted"/>
<dbReference type="Gene3D" id="1.20.1500.10">
    <property type="entry name" value="YheA/YmcA-like"/>
    <property type="match status" value="1"/>
</dbReference>
<keyword evidence="2" id="KW-1185">Reference proteome</keyword>